<accession>A0A212K606</accession>
<dbReference type="Pfam" id="PF14262">
    <property type="entry name" value="Cthe_2159"/>
    <property type="match status" value="2"/>
</dbReference>
<evidence type="ECO:0008006" key="3">
    <source>
        <dbReference type="Google" id="ProtNLM"/>
    </source>
</evidence>
<proteinExistence type="predicted"/>
<name>A0A212K606_9BACT</name>
<gene>
    <name evidence="2" type="ORF">KL86DYS2_13098</name>
</gene>
<feature type="signal peptide" evidence="1">
    <location>
        <begin position="1"/>
        <end position="20"/>
    </location>
</feature>
<dbReference type="EMBL" id="FLUL01000001">
    <property type="protein sequence ID" value="SBW07072.1"/>
    <property type="molecule type" value="Genomic_DNA"/>
</dbReference>
<feature type="chain" id="PRO_5013120924" description="Carbohydrate-binding domain-containing protein" evidence="1">
    <location>
        <begin position="21"/>
        <end position="648"/>
    </location>
</feature>
<dbReference type="AlphaFoldDB" id="A0A212K606"/>
<keyword evidence="1" id="KW-0732">Signal</keyword>
<reference evidence="2" key="1">
    <citation type="submission" date="2016-04" db="EMBL/GenBank/DDBJ databases">
        <authorList>
            <person name="Evans L.H."/>
            <person name="Alamgir A."/>
            <person name="Owens N."/>
            <person name="Weber N.D."/>
            <person name="Virtaneva K."/>
            <person name="Barbian K."/>
            <person name="Babar A."/>
            <person name="Rosenke K."/>
        </authorList>
    </citation>
    <scope>NUCLEOTIDE SEQUENCE</scope>
    <source>
        <strain evidence="2">86-2</strain>
    </source>
</reference>
<sequence>MNSRKIFILFFTTCCMLLIACSNDNDPVNDDDDEEIVIDEDFATNTKDTTFVDAVTIAYTDNIVTITNPYENEGVSITQSNGNVVVTSTNTTTEINYVLSGTIKSGSFKIYSDYKFGLGLNGVSIISTDGPALNVQSGKKVTVMLVGGTSNRLVDSSTYTAYNDEDMKGAFFSEGQLNFQGNGNLLVIGRYKHAISSDDYIRIKGGNITISGAVSDGIHAKDYFRMDGGTLNIKASSDGIDCDEGYIKIYDGNITIKSDDDAIVASYEDTDTSIDSSIAISGGTINITTTGQKAAGIKSDIGSIGVTGGTINISTSGLAAKAFNAGGNMTIGGGELTLATTGSAYYDTDDKDISSAAGIKCDSTLTIDKGVINITASGAGGKGISVDGDLIINDGTINVSTTGDLFKYGSDDTAAKAIKSDGNVTVNGGTIIIKTTKEEAEGLESKKILTINNGTIEIEAYDDCINASNHIAINGGNIYCYSTSNDGIDSNGTMTITGGTIISSGTTAPEEGFDCDNNTFKITGGILVGTGGATSTPTSGVSTQRSVIYGTTGTSGDLIHIEASDGTGILTYKVPRTYNQMTLLFSSPDMKSDVTYTVYKGGSVSGGSNFHGLYSSATYSKGTTAITFTPSSMVTSIGTSTGGNGGRP</sequence>
<evidence type="ECO:0000256" key="1">
    <source>
        <dbReference type="SAM" id="SignalP"/>
    </source>
</evidence>
<dbReference type="PROSITE" id="PS51257">
    <property type="entry name" value="PROKAR_LIPOPROTEIN"/>
    <property type="match status" value="1"/>
</dbReference>
<dbReference type="InterPro" id="IPR025584">
    <property type="entry name" value="Cthe_2159"/>
</dbReference>
<organism evidence="2">
    <name type="scientific">uncultured Dysgonomonas sp</name>
    <dbReference type="NCBI Taxonomy" id="206096"/>
    <lineage>
        <taxon>Bacteria</taxon>
        <taxon>Pseudomonadati</taxon>
        <taxon>Bacteroidota</taxon>
        <taxon>Bacteroidia</taxon>
        <taxon>Bacteroidales</taxon>
        <taxon>Dysgonomonadaceae</taxon>
        <taxon>Dysgonomonas</taxon>
        <taxon>environmental samples</taxon>
    </lineage>
</organism>
<evidence type="ECO:0000313" key="2">
    <source>
        <dbReference type="EMBL" id="SBW07072.1"/>
    </source>
</evidence>
<protein>
    <recommendedName>
        <fullName evidence="3">Carbohydrate-binding domain-containing protein</fullName>
    </recommendedName>
</protein>
<dbReference type="RefSeq" id="WP_296951510.1">
    <property type="nucleotide sequence ID" value="NZ_LT599021.1"/>
</dbReference>